<reference evidence="2" key="1">
    <citation type="submission" date="2023-10" db="EMBL/GenBank/DDBJ databases">
        <authorList>
            <person name="Hackl T."/>
        </authorList>
    </citation>
    <scope>NUCLEOTIDE SEQUENCE</scope>
</reference>
<keyword evidence="3" id="KW-1185">Reference proteome</keyword>
<evidence type="ECO:0000313" key="3">
    <source>
        <dbReference type="Proteomes" id="UP001295740"/>
    </source>
</evidence>
<name>A0AAI8YQ97_9PEZI</name>
<feature type="compositionally biased region" description="Polar residues" evidence="1">
    <location>
        <begin position="154"/>
        <end position="165"/>
    </location>
</feature>
<accession>A0AAI8YQ97</accession>
<feature type="region of interest" description="Disordered" evidence="1">
    <location>
        <begin position="149"/>
        <end position="168"/>
    </location>
</feature>
<gene>
    <name evidence="2" type="ORF">KHLLAP_LOCUS13643</name>
</gene>
<sequence length="394" mass="44824">MFDKVPRSEKNWEDLATKHGLQNASLHDGFSCSSASGIEDQPFLLLRIIWPRTATLESLNLSFWKKWVDGDNFGQAKTILENQTPGWKSYIRSLGQTQQQLKATGFAGLETFSLVRHHQLASQNFVDNTASFIQKLDFTPVAMRTRAHAALSKPVSQPTTPTPSRNAPKLEDLLEDLDVSPRGDLPPRPETPFPFEPFSPLSGALADQFKAIQDEQIVNTALILYLDALIIHCTRVRGQWSLHRRGFIARNKNYQKTYEARVDGLLQKDVTGEPLAILEVKPFLRYQKGESTKSIKKQEGAQMAAWISQHPPPHLQVMRRQKSRTARMLISQDRHEIYLTFASFDASYVDYMQHRTNQSSLLEMWEYGPFLISEPEHMKTLGVVVLAYVLQVCC</sequence>
<dbReference type="EMBL" id="CAUWAG010000020">
    <property type="protein sequence ID" value="CAJ2513175.1"/>
    <property type="molecule type" value="Genomic_DNA"/>
</dbReference>
<organism evidence="2 3">
    <name type="scientific">Anthostomella pinea</name>
    <dbReference type="NCBI Taxonomy" id="933095"/>
    <lineage>
        <taxon>Eukaryota</taxon>
        <taxon>Fungi</taxon>
        <taxon>Dikarya</taxon>
        <taxon>Ascomycota</taxon>
        <taxon>Pezizomycotina</taxon>
        <taxon>Sordariomycetes</taxon>
        <taxon>Xylariomycetidae</taxon>
        <taxon>Xylariales</taxon>
        <taxon>Xylariaceae</taxon>
        <taxon>Anthostomella</taxon>
    </lineage>
</organism>
<evidence type="ECO:0000313" key="2">
    <source>
        <dbReference type="EMBL" id="CAJ2513175.1"/>
    </source>
</evidence>
<dbReference type="AlphaFoldDB" id="A0AAI8YQ97"/>
<protein>
    <submittedName>
        <fullName evidence="2">Uu.00g012940.m01.CDS01</fullName>
    </submittedName>
</protein>
<evidence type="ECO:0000256" key="1">
    <source>
        <dbReference type="SAM" id="MobiDB-lite"/>
    </source>
</evidence>
<dbReference type="Proteomes" id="UP001295740">
    <property type="component" value="Unassembled WGS sequence"/>
</dbReference>
<comment type="caution">
    <text evidence="2">The sequence shown here is derived from an EMBL/GenBank/DDBJ whole genome shotgun (WGS) entry which is preliminary data.</text>
</comment>
<proteinExistence type="predicted"/>